<name>A0ABD0L8G4_9CAEN</name>
<sequence>GSREVQPVRLEIGRLLVPISTEPKLAPPPPLHVVDSFCCQFTLYWPCICATRDVTCVCQLEDSHFPSIINFR</sequence>
<comment type="caution">
    <text evidence="1">The sequence shown here is derived from an EMBL/GenBank/DDBJ whole genome shotgun (WGS) entry which is preliminary data.</text>
</comment>
<keyword evidence="2" id="KW-1185">Reference proteome</keyword>
<organism evidence="1 2">
    <name type="scientific">Batillaria attramentaria</name>
    <dbReference type="NCBI Taxonomy" id="370345"/>
    <lineage>
        <taxon>Eukaryota</taxon>
        <taxon>Metazoa</taxon>
        <taxon>Spiralia</taxon>
        <taxon>Lophotrochozoa</taxon>
        <taxon>Mollusca</taxon>
        <taxon>Gastropoda</taxon>
        <taxon>Caenogastropoda</taxon>
        <taxon>Sorbeoconcha</taxon>
        <taxon>Cerithioidea</taxon>
        <taxon>Batillariidae</taxon>
        <taxon>Batillaria</taxon>
    </lineage>
</organism>
<feature type="non-terminal residue" evidence="1">
    <location>
        <position position="1"/>
    </location>
</feature>
<evidence type="ECO:0000313" key="2">
    <source>
        <dbReference type="Proteomes" id="UP001519460"/>
    </source>
</evidence>
<evidence type="ECO:0000313" key="1">
    <source>
        <dbReference type="EMBL" id="KAK7495571.1"/>
    </source>
</evidence>
<proteinExistence type="predicted"/>
<dbReference type="EMBL" id="JACVVK020000074">
    <property type="protein sequence ID" value="KAK7495571.1"/>
    <property type="molecule type" value="Genomic_DNA"/>
</dbReference>
<protein>
    <submittedName>
        <fullName evidence="1">Uncharacterized protein</fullName>
    </submittedName>
</protein>
<gene>
    <name evidence="1" type="ORF">BaRGS_00013269</name>
</gene>
<dbReference type="Proteomes" id="UP001519460">
    <property type="component" value="Unassembled WGS sequence"/>
</dbReference>
<accession>A0ABD0L8G4</accession>
<dbReference type="AlphaFoldDB" id="A0ABD0L8G4"/>
<reference evidence="1 2" key="1">
    <citation type="journal article" date="2023" name="Sci. Data">
        <title>Genome assembly of the Korean intertidal mud-creeper Batillaria attramentaria.</title>
        <authorList>
            <person name="Patra A.K."/>
            <person name="Ho P.T."/>
            <person name="Jun S."/>
            <person name="Lee S.J."/>
            <person name="Kim Y."/>
            <person name="Won Y.J."/>
        </authorList>
    </citation>
    <scope>NUCLEOTIDE SEQUENCE [LARGE SCALE GENOMIC DNA]</scope>
    <source>
        <strain evidence="1">Wonlab-2016</strain>
    </source>
</reference>